<accession>A0A6J5SUI4</accession>
<organism evidence="2">
    <name type="scientific">uncultured Caudovirales phage</name>
    <dbReference type="NCBI Taxonomy" id="2100421"/>
    <lineage>
        <taxon>Viruses</taxon>
        <taxon>Duplodnaviria</taxon>
        <taxon>Heunggongvirae</taxon>
        <taxon>Uroviricota</taxon>
        <taxon>Caudoviricetes</taxon>
        <taxon>Peduoviridae</taxon>
        <taxon>Maltschvirus</taxon>
        <taxon>Maltschvirus maltsch</taxon>
    </lineage>
</organism>
<dbReference type="EMBL" id="LR797461">
    <property type="protein sequence ID" value="CAB4218394.1"/>
    <property type="molecule type" value="Genomic_DNA"/>
</dbReference>
<name>A0A6J5SUI4_9CAUD</name>
<sequence length="51" mass="5865">MSEFLIRLSCVGLVVSLCLLGILSTIFRFFLGCHIWNVKEMKKLMESLDDD</sequence>
<evidence type="ECO:0000256" key="1">
    <source>
        <dbReference type="SAM" id="Phobius"/>
    </source>
</evidence>
<evidence type="ECO:0000313" key="2">
    <source>
        <dbReference type="EMBL" id="CAB4218394.1"/>
    </source>
</evidence>
<keyword evidence="1" id="KW-1133">Transmembrane helix</keyword>
<feature type="transmembrane region" description="Helical" evidence="1">
    <location>
        <begin position="6"/>
        <end position="31"/>
    </location>
</feature>
<keyword evidence="1" id="KW-0812">Transmembrane</keyword>
<keyword evidence="1" id="KW-0472">Membrane</keyword>
<proteinExistence type="predicted"/>
<protein>
    <submittedName>
        <fullName evidence="2">Uncharacterized protein</fullName>
    </submittedName>
</protein>
<gene>
    <name evidence="2" type="ORF">UFOVP1597_15</name>
</gene>
<reference evidence="2" key="1">
    <citation type="submission" date="2020-05" db="EMBL/GenBank/DDBJ databases">
        <authorList>
            <person name="Chiriac C."/>
            <person name="Salcher M."/>
            <person name="Ghai R."/>
            <person name="Kavagutti S V."/>
        </authorList>
    </citation>
    <scope>NUCLEOTIDE SEQUENCE</scope>
</reference>